<dbReference type="Gene3D" id="3.30.710.10">
    <property type="entry name" value="Potassium Channel Kv1.1, Chain A"/>
    <property type="match status" value="2"/>
</dbReference>
<dbReference type="SUPFAM" id="SSF54695">
    <property type="entry name" value="POZ domain"/>
    <property type="match status" value="2"/>
</dbReference>
<dbReference type="Pfam" id="PF00651">
    <property type="entry name" value="BTB"/>
    <property type="match status" value="2"/>
</dbReference>
<dbReference type="InterPro" id="IPR000210">
    <property type="entry name" value="BTB/POZ_dom"/>
</dbReference>
<organism evidence="2 3">
    <name type="scientific">Heterodera schachtii</name>
    <name type="common">Sugarbeet cyst nematode worm</name>
    <name type="synonym">Tylenchus schachtii</name>
    <dbReference type="NCBI Taxonomy" id="97005"/>
    <lineage>
        <taxon>Eukaryota</taxon>
        <taxon>Metazoa</taxon>
        <taxon>Ecdysozoa</taxon>
        <taxon>Nematoda</taxon>
        <taxon>Chromadorea</taxon>
        <taxon>Rhabditida</taxon>
        <taxon>Tylenchina</taxon>
        <taxon>Tylenchomorpha</taxon>
        <taxon>Tylenchoidea</taxon>
        <taxon>Heteroderidae</taxon>
        <taxon>Heteroderinae</taxon>
        <taxon>Heterodera</taxon>
    </lineage>
</organism>
<evidence type="ECO:0000259" key="1">
    <source>
        <dbReference type="PROSITE" id="PS50097"/>
    </source>
</evidence>
<feature type="domain" description="BTB" evidence="1">
    <location>
        <begin position="338"/>
        <end position="406"/>
    </location>
</feature>
<feature type="domain" description="BTB" evidence="1">
    <location>
        <begin position="569"/>
        <end position="636"/>
    </location>
</feature>
<dbReference type="Proteomes" id="UP001620645">
    <property type="component" value="Unassembled WGS sequence"/>
</dbReference>
<accession>A0ABD2I0L7</accession>
<dbReference type="AlphaFoldDB" id="A0ABD2I0L7"/>
<dbReference type="PANTHER" id="PTHR22744:SF14">
    <property type="entry name" value="BTB DOMAIN-CONTAINING PROTEIN-RELATED"/>
    <property type="match status" value="1"/>
</dbReference>
<dbReference type="PROSITE" id="PS50097">
    <property type="entry name" value="BTB"/>
    <property type="match status" value="2"/>
</dbReference>
<dbReference type="InterPro" id="IPR011333">
    <property type="entry name" value="SKP1/BTB/POZ_sf"/>
</dbReference>
<dbReference type="Pfam" id="PF00917">
    <property type="entry name" value="MATH"/>
    <property type="match status" value="1"/>
</dbReference>
<dbReference type="InterPro" id="IPR002083">
    <property type="entry name" value="MATH/TRAF_dom"/>
</dbReference>
<protein>
    <recommendedName>
        <fullName evidence="1">BTB domain-containing protein</fullName>
    </recommendedName>
</protein>
<dbReference type="SMART" id="SM00225">
    <property type="entry name" value="BTB"/>
    <property type="match status" value="2"/>
</dbReference>
<keyword evidence="3" id="KW-1185">Reference proteome</keyword>
<evidence type="ECO:0000313" key="3">
    <source>
        <dbReference type="Proteomes" id="UP001620645"/>
    </source>
</evidence>
<dbReference type="EMBL" id="JBICCN010000409">
    <property type="protein sequence ID" value="KAL3070665.1"/>
    <property type="molecule type" value="Genomic_DNA"/>
</dbReference>
<dbReference type="InterPro" id="IPR008974">
    <property type="entry name" value="TRAF-like"/>
</dbReference>
<name>A0ABD2I0L7_HETSC</name>
<sequence>MANKKIGKCFGVGKGTIGKQKFAECAEEIAVDQWHDAEPLGNKLQHALSSAAFLDDFRPLFWHLNLAQNFVHKTSPTKLCKEKCVSQTLVAPKTKTPTKFHRTTPGAVPKSTFGIVPTTKQTFAFVPFVRHLDHFCMNSKIVMNTHKFLLFWIFWLNYQIFAAEAAREKELSQKTEPQKLDKGNNSQIKENNKRFGEIVLTIQHFKAFFERSACDKFISNNVIFNGISWKIRIILLNGFHSFSLCADGPSGDFAWSCQTDFELSIVSSSKNDEFQEMKKSFSHLFFGWKHYHCFDGKFEKLKQLMDKNIGLYNEEEDTMTFKAKVKAVKPFLTRDVSADDTLLLNGQINFVNKYILAAQSNFFKALFFGENADETPKIEIYEMENAEKCFEQLISVINSPNAAVYEDCVENVLQLSKQFNLSAVEINRCRGQILFKVTEFSSFPEVYNFEKKSDEVSIGGMPWQISIQRYSDAIGYIVYKVSPRGIYDLNFEAAVEFGTVSASKSNEWLMRQGNLEWFRKYSSWDRCRHYEKYLDPANGVYDEKEDAITFKAEIIVKTRKKEPIIEFQAEDKLLVNGQVVNVNKYLLAAHSEFFKILFFEFNEKMPKIEIGNDENAVGNFEKLISLVNSPSAELDDNSVENVLLLADRFQLASVLNRCANFLVKKSKKPFIHKYLLAHQYNIIGVKKELCGLHYRITAEEYFSNVNYLIEKFKIDEKALKENNLKKIYEYKSIDGYVKRKDFYQDIIILLEHLKFDAELVDELKDQLRRS</sequence>
<dbReference type="SUPFAM" id="SSF49599">
    <property type="entry name" value="TRAF domain-like"/>
    <property type="match status" value="1"/>
</dbReference>
<proteinExistence type="predicted"/>
<dbReference type="CDD" id="cd00121">
    <property type="entry name" value="MATH"/>
    <property type="match status" value="1"/>
</dbReference>
<reference evidence="2 3" key="1">
    <citation type="submission" date="2024-10" db="EMBL/GenBank/DDBJ databases">
        <authorList>
            <person name="Kim D."/>
        </authorList>
    </citation>
    <scope>NUCLEOTIDE SEQUENCE [LARGE SCALE GENOMIC DNA]</scope>
    <source>
        <strain evidence="2">Taebaek</strain>
    </source>
</reference>
<evidence type="ECO:0000313" key="2">
    <source>
        <dbReference type="EMBL" id="KAL3070665.1"/>
    </source>
</evidence>
<gene>
    <name evidence="2" type="ORF">niasHS_016939</name>
</gene>
<dbReference type="Gene3D" id="2.60.210.10">
    <property type="entry name" value="Apoptosis, Tumor Necrosis Factor Receptor Associated Protein 2, Chain A"/>
    <property type="match status" value="1"/>
</dbReference>
<comment type="caution">
    <text evidence="2">The sequence shown here is derived from an EMBL/GenBank/DDBJ whole genome shotgun (WGS) entry which is preliminary data.</text>
</comment>
<dbReference type="PANTHER" id="PTHR22744">
    <property type="entry name" value="HELIX LOOP HELIX PROTEIN 21-RELATED"/>
    <property type="match status" value="1"/>
</dbReference>